<dbReference type="PANTHER" id="PTHR47328:SF1">
    <property type="entry name" value="RUTC FAMILY PROTEIN YOAB"/>
    <property type="match status" value="1"/>
</dbReference>
<keyword evidence="3" id="KW-1185">Reference proteome</keyword>
<organism evidence="2 3">
    <name type="scientific">Microvirga vignae</name>
    <dbReference type="NCBI Taxonomy" id="1225564"/>
    <lineage>
        <taxon>Bacteria</taxon>
        <taxon>Pseudomonadati</taxon>
        <taxon>Pseudomonadota</taxon>
        <taxon>Alphaproteobacteria</taxon>
        <taxon>Hyphomicrobiales</taxon>
        <taxon>Methylobacteriaceae</taxon>
        <taxon>Microvirga</taxon>
    </lineage>
</organism>
<dbReference type="RefSeq" id="WP_047189395.1">
    <property type="nucleotide sequence ID" value="NZ_LCYG01000032.1"/>
</dbReference>
<dbReference type="SUPFAM" id="SSF55298">
    <property type="entry name" value="YjgF-like"/>
    <property type="match status" value="1"/>
</dbReference>
<dbReference type="InterPro" id="IPR035709">
    <property type="entry name" value="YoaB-like"/>
</dbReference>
<dbReference type="Pfam" id="PF01042">
    <property type="entry name" value="Ribonuc_L-PSP"/>
    <property type="match status" value="1"/>
</dbReference>
<comment type="caution">
    <text evidence="2">The sequence shown here is derived from an EMBL/GenBank/DDBJ whole genome shotgun (WGS) entry which is preliminary data.</text>
</comment>
<dbReference type="PROSITE" id="PS01094">
    <property type="entry name" value="UPF0076"/>
    <property type="match status" value="1"/>
</dbReference>
<name>A0A0H1RBG0_9HYPH</name>
<comment type="similarity">
    <text evidence="1">Belongs to the RutC family.</text>
</comment>
<dbReference type="EMBL" id="LCYG01000032">
    <property type="protein sequence ID" value="KLK92575.1"/>
    <property type="molecule type" value="Genomic_DNA"/>
</dbReference>
<accession>A0A0H1RBG0</accession>
<dbReference type="CDD" id="cd06150">
    <property type="entry name" value="YjgF_YER057c_UK114_like_2"/>
    <property type="match status" value="1"/>
</dbReference>
<evidence type="ECO:0000313" key="2">
    <source>
        <dbReference type="EMBL" id="KLK92575.1"/>
    </source>
</evidence>
<sequence>MADIKRVGVAARYSDLVIHGNTAYFSGYVPEESLGRSVTEQTRDVLAQIEQSLTEIGSDKTKLLQATIWLTDMASYDEMNSVWDAWVAPGHTPARACVQARLADPDYALEIQVIAAL</sequence>
<dbReference type="Proteomes" id="UP000035489">
    <property type="component" value="Unassembled WGS sequence"/>
</dbReference>
<dbReference type="PANTHER" id="PTHR47328">
    <property type="match status" value="1"/>
</dbReference>
<dbReference type="InterPro" id="IPR006175">
    <property type="entry name" value="YjgF/YER057c/UK114"/>
</dbReference>
<dbReference type="InterPro" id="IPR035959">
    <property type="entry name" value="RutC-like_sf"/>
</dbReference>
<dbReference type="AlphaFoldDB" id="A0A0H1RBG0"/>
<dbReference type="Gene3D" id="3.30.1330.40">
    <property type="entry name" value="RutC-like"/>
    <property type="match status" value="1"/>
</dbReference>
<evidence type="ECO:0000256" key="1">
    <source>
        <dbReference type="ARBA" id="ARBA00010552"/>
    </source>
</evidence>
<reference evidence="2 3" key="1">
    <citation type="submission" date="2015-05" db="EMBL/GenBank/DDBJ databases">
        <title>Draft genome sequence of Microvirga vignae strain BR3299, a novel nitrogen fixing bacteria isolated from Brazil semi-aired region.</title>
        <authorList>
            <person name="Zilli J.E."/>
            <person name="Passos S.R."/>
            <person name="Leite J."/>
            <person name="Baldani J.I."/>
            <person name="Xavier G.R."/>
            <person name="Rumjaneck N.G."/>
            <person name="Simoes-Araujo J.L."/>
        </authorList>
    </citation>
    <scope>NUCLEOTIDE SEQUENCE [LARGE SCALE GENOMIC DNA]</scope>
    <source>
        <strain evidence="2 3">BR3299</strain>
    </source>
</reference>
<dbReference type="STRING" id="1225564.AA309_12740"/>
<dbReference type="OrthoDB" id="9803101at2"/>
<evidence type="ECO:0000313" key="3">
    <source>
        <dbReference type="Proteomes" id="UP000035489"/>
    </source>
</evidence>
<proteinExistence type="inferred from homology"/>
<protein>
    <submittedName>
        <fullName evidence="2">Aminoacrylate peracid reductase</fullName>
    </submittedName>
</protein>
<dbReference type="PATRIC" id="fig|1225564.3.peg.3372"/>
<dbReference type="InterPro" id="IPR019897">
    <property type="entry name" value="RidA_CS"/>
</dbReference>
<gene>
    <name evidence="2" type="ORF">AA309_12740</name>
</gene>